<evidence type="ECO:0000313" key="2">
    <source>
        <dbReference type="EMBL" id="MBK3495572.1"/>
    </source>
</evidence>
<accession>A0ABS1H829</accession>
<dbReference type="Proteomes" id="UP000618943">
    <property type="component" value="Unassembled WGS sequence"/>
</dbReference>
<evidence type="ECO:0000259" key="1">
    <source>
        <dbReference type="Pfam" id="PF00462"/>
    </source>
</evidence>
<organism evidence="2 3">
    <name type="scientific">Viridibacillus soli</name>
    <dbReference type="NCBI Taxonomy" id="2798301"/>
    <lineage>
        <taxon>Bacteria</taxon>
        <taxon>Bacillati</taxon>
        <taxon>Bacillota</taxon>
        <taxon>Bacilli</taxon>
        <taxon>Bacillales</taxon>
        <taxon>Caryophanaceae</taxon>
        <taxon>Viridibacillus</taxon>
    </lineage>
</organism>
<gene>
    <name evidence="2" type="ORF">JFL43_12045</name>
</gene>
<dbReference type="CDD" id="cd02976">
    <property type="entry name" value="NrdH"/>
    <property type="match status" value="1"/>
</dbReference>
<sequence length="95" mass="10814">MSQNVSIIVWSKEGCSYCHDVKKYLAEQELTYKIVDITNNDHLRDILDAKYGVRHVPVVELGQGNVYRGVTEVGIEHLQLALDEFLVANKNQVNQ</sequence>
<dbReference type="InterPro" id="IPR002109">
    <property type="entry name" value="Glutaredoxin"/>
</dbReference>
<dbReference type="PROSITE" id="PS51354">
    <property type="entry name" value="GLUTAREDOXIN_2"/>
    <property type="match status" value="1"/>
</dbReference>
<dbReference type="InterPro" id="IPR036249">
    <property type="entry name" value="Thioredoxin-like_sf"/>
</dbReference>
<dbReference type="SUPFAM" id="SSF52833">
    <property type="entry name" value="Thioredoxin-like"/>
    <property type="match status" value="1"/>
</dbReference>
<dbReference type="PANTHER" id="PTHR34386:SF1">
    <property type="entry name" value="GLUTAREDOXIN-LIKE PROTEIN NRDH"/>
    <property type="match status" value="1"/>
</dbReference>
<evidence type="ECO:0000313" key="3">
    <source>
        <dbReference type="Proteomes" id="UP000618943"/>
    </source>
</evidence>
<dbReference type="EMBL" id="JAEOAH010000015">
    <property type="protein sequence ID" value="MBK3495572.1"/>
    <property type="molecule type" value="Genomic_DNA"/>
</dbReference>
<comment type="caution">
    <text evidence="2">The sequence shown here is derived from an EMBL/GenBank/DDBJ whole genome shotgun (WGS) entry which is preliminary data.</text>
</comment>
<keyword evidence="3" id="KW-1185">Reference proteome</keyword>
<dbReference type="PANTHER" id="PTHR34386">
    <property type="entry name" value="GLUTAREDOXIN"/>
    <property type="match status" value="1"/>
</dbReference>
<dbReference type="InterPro" id="IPR051548">
    <property type="entry name" value="Grx-like_ET"/>
</dbReference>
<dbReference type="Gene3D" id="3.40.30.10">
    <property type="entry name" value="Glutaredoxin"/>
    <property type="match status" value="1"/>
</dbReference>
<protein>
    <submittedName>
        <fullName evidence="2">Glutaredoxin</fullName>
    </submittedName>
</protein>
<reference evidence="2 3" key="1">
    <citation type="submission" date="2020-12" db="EMBL/GenBank/DDBJ databases">
        <title>YIM B01967 draft genome.</title>
        <authorList>
            <person name="Yan X."/>
        </authorList>
    </citation>
    <scope>NUCLEOTIDE SEQUENCE [LARGE SCALE GENOMIC DNA]</scope>
    <source>
        <strain evidence="2 3">YIM B01967</strain>
    </source>
</reference>
<name>A0ABS1H829_9BACL</name>
<dbReference type="RefSeq" id="WP_200749230.1">
    <property type="nucleotide sequence ID" value="NZ_JAEOAH010000015.1"/>
</dbReference>
<proteinExistence type="predicted"/>
<dbReference type="Pfam" id="PF00462">
    <property type="entry name" value="Glutaredoxin"/>
    <property type="match status" value="1"/>
</dbReference>
<feature type="domain" description="Glutaredoxin" evidence="1">
    <location>
        <begin position="7"/>
        <end position="62"/>
    </location>
</feature>